<dbReference type="GO" id="GO:0047372">
    <property type="term" value="F:monoacylglycerol lipase activity"/>
    <property type="evidence" value="ECO:0007669"/>
    <property type="project" value="UniProtKB-EC"/>
</dbReference>
<proteinExistence type="predicted"/>
<dbReference type="PRINTS" id="PR00111">
    <property type="entry name" value="ABHYDROLASE"/>
</dbReference>
<comment type="catalytic activity">
    <reaction evidence="1">
        <text>Hydrolyzes glycerol monoesters of long-chain fatty acids.</text>
        <dbReference type="EC" id="3.1.1.23"/>
    </reaction>
</comment>
<dbReference type="GO" id="GO:0031966">
    <property type="term" value="C:mitochondrial membrane"/>
    <property type="evidence" value="ECO:0007669"/>
    <property type="project" value="UniProtKB-SubCell"/>
</dbReference>
<feature type="domain" description="AB hydrolase-1" evidence="8">
    <location>
        <begin position="34"/>
        <end position="269"/>
    </location>
</feature>
<dbReference type="InterPro" id="IPR050266">
    <property type="entry name" value="AB_hydrolase_sf"/>
</dbReference>
<evidence type="ECO:0000256" key="4">
    <source>
        <dbReference type="ARBA" id="ARBA00037874"/>
    </source>
</evidence>
<evidence type="ECO:0000313" key="9">
    <source>
        <dbReference type="EMBL" id="CAF4055822.1"/>
    </source>
</evidence>
<name>A0A819RP61_9BILA</name>
<comment type="caution">
    <text evidence="9">The sequence shown here is derived from an EMBL/GenBank/DDBJ whole genome shotgun (WGS) entry which is preliminary data.</text>
</comment>
<dbReference type="AlphaFoldDB" id="A0A819RP61"/>
<dbReference type="EC" id="3.1.1.23" evidence="2"/>
<comment type="function">
    <text evidence="7">Lipase that preferentially hydrolysis medium-chain saturated monoacylglycerols including 2-arachidonoylglycerol. Through 2-arachidonoylglycerol degradation may regulate endocannabinoid signaling pathways. Also has a lysophosphatidyl lipase activity with a preference for lysophosphatidylglycerol among other lysophospholipids. Also able to degrade bis(monoacylglycero)phosphate (BMP) and constitutes the major enzyme for BMP catabolism. BMP, also known as lysobisphosphatidic acid, is enriched in late endosomes and lysosomes and plays a key role in the formation of intraluminal vesicles and in lipid sorting.</text>
</comment>
<comment type="subcellular location">
    <subcellularLocation>
        <location evidence="3">Late endosome membrane</location>
        <topology evidence="3">Single-pass type II membrane protein</topology>
    </subcellularLocation>
    <subcellularLocation>
        <location evidence="4">Lysosome membrane</location>
        <topology evidence="4">Single-pass type II membrane protein</topology>
    </subcellularLocation>
    <subcellularLocation>
        <location evidence="5">Mitochondrion membrane</location>
        <topology evidence="5">Single-pass type II membrane protein</topology>
    </subcellularLocation>
</comment>
<evidence type="ECO:0000256" key="6">
    <source>
        <dbReference type="ARBA" id="ARBA00047662"/>
    </source>
</evidence>
<organism evidence="9 10">
    <name type="scientific">Rotaria sordida</name>
    <dbReference type="NCBI Taxonomy" id="392033"/>
    <lineage>
        <taxon>Eukaryota</taxon>
        <taxon>Metazoa</taxon>
        <taxon>Spiralia</taxon>
        <taxon>Gnathifera</taxon>
        <taxon>Rotifera</taxon>
        <taxon>Eurotatoria</taxon>
        <taxon>Bdelloidea</taxon>
        <taxon>Philodinida</taxon>
        <taxon>Philodinidae</taxon>
        <taxon>Rotaria</taxon>
    </lineage>
</organism>
<evidence type="ECO:0000256" key="1">
    <source>
        <dbReference type="ARBA" id="ARBA00001613"/>
    </source>
</evidence>
<gene>
    <name evidence="9" type="ORF">FNK824_LOCUS28969</name>
</gene>
<comment type="catalytic activity">
    <reaction evidence="6">
        <text>1-dodecanoylglycerol + H2O = dodecanoate + glycerol + H(+)</text>
        <dbReference type="Rhea" id="RHEA:44316"/>
        <dbReference type="ChEBI" id="CHEBI:15377"/>
        <dbReference type="ChEBI" id="CHEBI:15378"/>
        <dbReference type="ChEBI" id="CHEBI:17754"/>
        <dbReference type="ChEBI" id="CHEBI:18262"/>
        <dbReference type="ChEBI" id="CHEBI:75539"/>
    </reaction>
</comment>
<dbReference type="Proteomes" id="UP000663874">
    <property type="component" value="Unassembled WGS sequence"/>
</dbReference>
<evidence type="ECO:0000259" key="8">
    <source>
        <dbReference type="Pfam" id="PF00561"/>
    </source>
</evidence>
<dbReference type="InterPro" id="IPR029058">
    <property type="entry name" value="AB_hydrolase_fold"/>
</dbReference>
<evidence type="ECO:0000313" key="10">
    <source>
        <dbReference type="Proteomes" id="UP000663874"/>
    </source>
</evidence>
<protein>
    <recommendedName>
        <fullName evidence="2">acylglycerol lipase</fullName>
        <ecNumber evidence="2">3.1.1.23</ecNumber>
    </recommendedName>
</protein>
<dbReference type="Pfam" id="PF00561">
    <property type="entry name" value="Abhydrolase_1"/>
    <property type="match status" value="1"/>
</dbReference>
<reference evidence="9" key="1">
    <citation type="submission" date="2021-02" db="EMBL/GenBank/DDBJ databases">
        <authorList>
            <person name="Nowell W R."/>
        </authorList>
    </citation>
    <scope>NUCLEOTIDE SEQUENCE</scope>
</reference>
<evidence type="ECO:0000256" key="7">
    <source>
        <dbReference type="ARBA" id="ARBA00049568"/>
    </source>
</evidence>
<dbReference type="SUPFAM" id="SSF53474">
    <property type="entry name" value="alpha/beta-Hydrolases"/>
    <property type="match status" value="1"/>
</dbReference>
<evidence type="ECO:0000256" key="3">
    <source>
        <dbReference type="ARBA" id="ARBA00037797"/>
    </source>
</evidence>
<evidence type="ECO:0000256" key="2">
    <source>
        <dbReference type="ARBA" id="ARBA00013254"/>
    </source>
</evidence>
<dbReference type="GO" id="GO:0005765">
    <property type="term" value="C:lysosomal membrane"/>
    <property type="evidence" value="ECO:0007669"/>
    <property type="project" value="UniProtKB-SubCell"/>
</dbReference>
<dbReference type="PANTHER" id="PTHR43798:SF5">
    <property type="entry name" value="MONOACYLGLYCEROL LIPASE ABHD6"/>
    <property type="match status" value="1"/>
</dbReference>
<dbReference type="Gene3D" id="3.40.50.1820">
    <property type="entry name" value="alpha/beta hydrolase"/>
    <property type="match status" value="1"/>
</dbReference>
<sequence length="447" mass="51273">MHQAGVKKQFLSMNDNETARICYCEKGVKVAGQPSLIFIHGFASSKRTWLSVIKHIPHTYHCIAIDLPGHGESIGFNEEYYIGANVIDLLKQFFDKLHFIEPICLIGESMGGSIVAMFATKYPFDVGIICLLSPPPGEEYETDLLQQLRSGTYHSILPETLKQYHAAVKSLSEKKIRLTRLLTKKYFKTHLHTVNQYQRILQVAFEHDYPNLGETYKQLKYLTCPAFIIWGREDKLCHPAGAHYLAKLLSKSELIIFDNCGHLITIDKPEETADAIINFLERNPYYESRSEKMMRLIIKLTLAVLILLNSILQIDGFIAVSLSHYGQNYDDIIASERQVENEDFDEVYKVLTELISRLEEDDQQTILNIIQLTATIETGSCIQDEEIRKSFVGDLYDYVVEVYPMYKDKYHQLLEKLDSVDQVNLKKIVDRAKTVALERCQSLTSNE</sequence>
<dbReference type="InterPro" id="IPR000073">
    <property type="entry name" value="AB_hydrolase_1"/>
</dbReference>
<dbReference type="PANTHER" id="PTHR43798">
    <property type="entry name" value="MONOACYLGLYCEROL LIPASE"/>
    <property type="match status" value="1"/>
</dbReference>
<dbReference type="EMBL" id="CAJOBE010008193">
    <property type="protein sequence ID" value="CAF4055822.1"/>
    <property type="molecule type" value="Genomic_DNA"/>
</dbReference>
<dbReference type="GO" id="GO:0046464">
    <property type="term" value="P:acylglycerol catabolic process"/>
    <property type="evidence" value="ECO:0007669"/>
    <property type="project" value="TreeGrafter"/>
</dbReference>
<accession>A0A819RP61</accession>
<dbReference type="GO" id="GO:0031902">
    <property type="term" value="C:late endosome membrane"/>
    <property type="evidence" value="ECO:0007669"/>
    <property type="project" value="UniProtKB-SubCell"/>
</dbReference>
<evidence type="ECO:0000256" key="5">
    <source>
        <dbReference type="ARBA" id="ARBA00046308"/>
    </source>
</evidence>